<dbReference type="Pfam" id="PF11231">
    <property type="entry name" value="DUF3034"/>
    <property type="match status" value="1"/>
</dbReference>
<keyword evidence="1" id="KW-0732">Signal</keyword>
<gene>
    <name evidence="2" type="ORF">D3F03_08380</name>
</gene>
<dbReference type="OrthoDB" id="9126735at2"/>
<evidence type="ECO:0000313" key="3">
    <source>
        <dbReference type="Proteomes" id="UP000266302"/>
    </source>
</evidence>
<dbReference type="AlphaFoldDB" id="A0A398C5G9"/>
<evidence type="ECO:0000313" key="2">
    <source>
        <dbReference type="EMBL" id="RID98259.1"/>
    </source>
</evidence>
<dbReference type="EMBL" id="QXJC01000003">
    <property type="protein sequence ID" value="RID98259.1"/>
    <property type="molecule type" value="Genomic_DNA"/>
</dbReference>
<protein>
    <submittedName>
        <fullName evidence="2">DUF3034 family protein</fullName>
    </submittedName>
</protein>
<feature type="chain" id="PRO_5017269437" evidence="1">
    <location>
        <begin position="25"/>
        <end position="312"/>
    </location>
</feature>
<evidence type="ECO:0000256" key="1">
    <source>
        <dbReference type="SAM" id="SignalP"/>
    </source>
</evidence>
<organism evidence="2 3">
    <name type="scientific">Simplicispira hankyongi</name>
    <dbReference type="NCBI Taxonomy" id="2315688"/>
    <lineage>
        <taxon>Bacteria</taxon>
        <taxon>Pseudomonadati</taxon>
        <taxon>Pseudomonadota</taxon>
        <taxon>Betaproteobacteria</taxon>
        <taxon>Burkholderiales</taxon>
        <taxon>Comamonadaceae</taxon>
        <taxon>Simplicispira</taxon>
    </lineage>
</organism>
<dbReference type="InterPro" id="IPR021393">
    <property type="entry name" value="DUF3034"/>
</dbReference>
<name>A0A398C5G9_9BURK</name>
<proteinExistence type="predicted"/>
<keyword evidence="3" id="KW-1185">Reference proteome</keyword>
<comment type="caution">
    <text evidence="2">The sequence shown here is derived from an EMBL/GenBank/DDBJ whole genome shotgun (WGS) entry which is preliminary data.</text>
</comment>
<feature type="signal peptide" evidence="1">
    <location>
        <begin position="1"/>
        <end position="24"/>
    </location>
</feature>
<reference evidence="2 3" key="1">
    <citation type="submission" date="2018-09" db="EMBL/GenBank/DDBJ databases">
        <title>Draft genome of Simplicispira sp. NY-02.</title>
        <authorList>
            <person name="Im W.T."/>
        </authorList>
    </citation>
    <scope>NUCLEOTIDE SEQUENCE [LARGE SCALE GENOMIC DNA]</scope>
    <source>
        <strain evidence="2 3">NY-02</strain>
    </source>
</reference>
<dbReference type="Proteomes" id="UP000266302">
    <property type="component" value="Unassembled WGS sequence"/>
</dbReference>
<accession>A0A398C5G9</accession>
<sequence>MKNSTPKLLAALATMAVMGPPAQAETGKLLLTGGVSSITGTAGGGITPWAVIGSNATEGEWGASAFTTRAATHDYVLTSYGAALAWNERVELSVARQDFDASAAVALNGIAPFGVQPGQHIRMDILGAKVRVAGDAILDADTWMPQMSIGLEHKRVHPGSLQSVFDFLGASEQSTDFYVSATKLVLDKGLLLNATLRSTRANQNGLLGFGAAAPGRGGRSLQPEFSVAWLLRHDLAVGAEWRFKPDNLQATGRAAGLGAALREDAWKDLFVAWAPSKHLSLTLAWADLGRIVPGITGDRRQRGAYLSAQVAF</sequence>